<dbReference type="OrthoDB" id="366230at2759"/>
<sequence>MERAIVRGYVVPRKSFGKQPLFNATAEVMLDSINPNVSYQKEYVVRNPVHCSTQVVLPKSEHEANTTIVEKRNQGMNHAEGGWPKEVHHDNEEETLRYRRRIERDDAYVHSVLTLAPRFEKFIYQNNAIDIYEQYFEGIEELLYYEKATAKLNNTYRDPDFRPVAGLAWTIEEDPKLVVSYSHKEYPVNEPVNKKFTCFQWDLENPHNPAVEFEPPAACWDLACSPTNPSIVLGGLEDGRVCVFDLCARDRCVSVSPPHTSHRAPVTGLLYIQSRHNSEFFSSSSDGLCMWHDLRNLSRPLDILFMSVNIPQGDSISYANTEGITSIHYDRTLPTRFFAGTESGLVINVNRRGKTQEEKMSSVYNAHFGPVRAVHRSPCTSKMFLSCGDWTTHVWSEDTKSSPIISGVMHRYQILDAVWAPDRYSGYMTVSEDGYFRYWDLLRRYREPILCMPLASNPILKIAPLMDSRFVAFGGKCGRVFLVSLSHGLCYSDMRDKHLMLETFERENHREAILTARMKEIRLKFKTEDVSLQVPEEVYDEESVIRAAEEEYRRRVIEETRDLHLTGSRFEMRKR</sequence>
<dbReference type="Proteomes" id="UP000301870">
    <property type="component" value="Chromosome 29"/>
</dbReference>
<keyword evidence="5" id="KW-0493">Microtubule</keyword>
<evidence type="ECO:0000313" key="12">
    <source>
        <dbReference type="Proteomes" id="UP000301870"/>
    </source>
</evidence>
<keyword evidence="9" id="KW-0505">Motor protein</keyword>
<keyword evidence="4" id="KW-0853">WD repeat</keyword>
<dbReference type="RefSeq" id="XP_022831166.1">
    <property type="nucleotide sequence ID" value="XM_022975398.1"/>
</dbReference>
<keyword evidence="10" id="KW-0206">Cytoskeleton</keyword>
<dbReference type="PANTHER" id="PTHR12442">
    <property type="entry name" value="DYNEIN INTERMEDIATE CHAIN"/>
    <property type="match status" value="1"/>
</dbReference>
<comment type="similarity">
    <text evidence="2">Belongs to the dynein intermediate chain family.</text>
</comment>
<dbReference type="GO" id="GO:0045504">
    <property type="term" value="F:dynein heavy chain binding"/>
    <property type="evidence" value="ECO:0007669"/>
    <property type="project" value="TreeGrafter"/>
</dbReference>
<dbReference type="InterPro" id="IPR001680">
    <property type="entry name" value="WD40_rpt"/>
</dbReference>
<protein>
    <submittedName>
        <fullName evidence="13">Dynein intermediate chain 2, axonemal-like</fullName>
    </submittedName>
</protein>
<dbReference type="InterPro" id="IPR050687">
    <property type="entry name" value="Dynein_IC"/>
</dbReference>
<keyword evidence="3" id="KW-0963">Cytoplasm</keyword>
<dbReference type="GO" id="GO:0036157">
    <property type="term" value="C:outer dynein arm"/>
    <property type="evidence" value="ECO:0007669"/>
    <property type="project" value="TreeGrafter"/>
</dbReference>
<dbReference type="Gene3D" id="2.130.10.10">
    <property type="entry name" value="YVTN repeat-like/Quinoprotein amine dehydrogenase"/>
    <property type="match status" value="2"/>
</dbReference>
<evidence type="ECO:0000256" key="4">
    <source>
        <dbReference type="ARBA" id="ARBA00022574"/>
    </source>
</evidence>
<keyword evidence="8" id="KW-0969">Cilium</keyword>
<dbReference type="PANTHER" id="PTHR12442:SF7">
    <property type="entry name" value="DYNEIN AXONEMAL INTERMEDIATE CHAIN 2"/>
    <property type="match status" value="1"/>
</dbReference>
<gene>
    <name evidence="13" type="primary">LOC111359766</name>
</gene>
<dbReference type="InterPro" id="IPR015943">
    <property type="entry name" value="WD40/YVTN_repeat-like_dom_sf"/>
</dbReference>
<evidence type="ECO:0000313" key="13">
    <source>
        <dbReference type="RefSeq" id="XP_022831166.1"/>
    </source>
</evidence>
<name>A0A9J7EI80_SPOLT</name>
<keyword evidence="7" id="KW-0243">Dynein</keyword>
<evidence type="ECO:0000256" key="8">
    <source>
        <dbReference type="ARBA" id="ARBA00023069"/>
    </source>
</evidence>
<organism evidence="12 13">
    <name type="scientific">Spodoptera litura</name>
    <name type="common">Asian cotton leafworm</name>
    <dbReference type="NCBI Taxonomy" id="69820"/>
    <lineage>
        <taxon>Eukaryota</taxon>
        <taxon>Metazoa</taxon>
        <taxon>Ecdysozoa</taxon>
        <taxon>Arthropoda</taxon>
        <taxon>Hexapoda</taxon>
        <taxon>Insecta</taxon>
        <taxon>Pterygota</taxon>
        <taxon>Neoptera</taxon>
        <taxon>Endopterygota</taxon>
        <taxon>Lepidoptera</taxon>
        <taxon>Glossata</taxon>
        <taxon>Ditrysia</taxon>
        <taxon>Noctuoidea</taxon>
        <taxon>Noctuidae</taxon>
        <taxon>Amphipyrinae</taxon>
        <taxon>Spodoptera</taxon>
    </lineage>
</organism>
<dbReference type="KEGG" id="sliu:111359766"/>
<dbReference type="AlphaFoldDB" id="A0A9J7EI80"/>
<evidence type="ECO:0000256" key="10">
    <source>
        <dbReference type="ARBA" id="ARBA00023212"/>
    </source>
</evidence>
<dbReference type="GO" id="GO:0003341">
    <property type="term" value="P:cilium movement"/>
    <property type="evidence" value="ECO:0007669"/>
    <property type="project" value="TreeGrafter"/>
</dbReference>
<dbReference type="SMART" id="SM00320">
    <property type="entry name" value="WD40"/>
    <property type="match status" value="4"/>
</dbReference>
<evidence type="ECO:0000256" key="5">
    <source>
        <dbReference type="ARBA" id="ARBA00022701"/>
    </source>
</evidence>
<accession>A0A9J7EI80</accession>
<keyword evidence="6" id="KW-0677">Repeat</keyword>
<comment type="subcellular location">
    <subcellularLocation>
        <location evidence="1">Cytoplasm</location>
        <location evidence="1">Cytoskeleton</location>
        <location evidence="1">Cilium axoneme</location>
    </subcellularLocation>
</comment>
<evidence type="ECO:0000256" key="9">
    <source>
        <dbReference type="ARBA" id="ARBA00023175"/>
    </source>
</evidence>
<evidence type="ECO:0000256" key="11">
    <source>
        <dbReference type="ARBA" id="ARBA00023273"/>
    </source>
</evidence>
<dbReference type="GeneID" id="111359766"/>
<evidence type="ECO:0000256" key="6">
    <source>
        <dbReference type="ARBA" id="ARBA00022737"/>
    </source>
</evidence>
<proteinExistence type="inferred from homology"/>
<reference evidence="13" key="1">
    <citation type="submission" date="2025-08" db="UniProtKB">
        <authorList>
            <consortium name="RefSeq"/>
        </authorList>
    </citation>
    <scope>IDENTIFICATION</scope>
    <source>
        <strain evidence="13">Ishihara</strain>
        <tissue evidence="13">Whole body</tissue>
    </source>
</reference>
<dbReference type="GO" id="GO:0036158">
    <property type="term" value="P:outer dynein arm assembly"/>
    <property type="evidence" value="ECO:0007669"/>
    <property type="project" value="TreeGrafter"/>
</dbReference>
<evidence type="ECO:0000256" key="3">
    <source>
        <dbReference type="ARBA" id="ARBA00022490"/>
    </source>
</evidence>
<dbReference type="InterPro" id="IPR036322">
    <property type="entry name" value="WD40_repeat_dom_sf"/>
</dbReference>
<evidence type="ECO:0000256" key="1">
    <source>
        <dbReference type="ARBA" id="ARBA00004430"/>
    </source>
</evidence>
<evidence type="ECO:0000256" key="2">
    <source>
        <dbReference type="ARBA" id="ARBA00011059"/>
    </source>
</evidence>
<dbReference type="GO" id="GO:0045503">
    <property type="term" value="F:dynein light chain binding"/>
    <property type="evidence" value="ECO:0007669"/>
    <property type="project" value="TreeGrafter"/>
</dbReference>
<dbReference type="SUPFAM" id="SSF50978">
    <property type="entry name" value="WD40 repeat-like"/>
    <property type="match status" value="1"/>
</dbReference>
<keyword evidence="12" id="KW-1185">Reference proteome</keyword>
<evidence type="ECO:0000256" key="7">
    <source>
        <dbReference type="ARBA" id="ARBA00023017"/>
    </source>
</evidence>
<dbReference type="GO" id="GO:0005874">
    <property type="term" value="C:microtubule"/>
    <property type="evidence" value="ECO:0007669"/>
    <property type="project" value="UniProtKB-KW"/>
</dbReference>
<keyword evidence="11" id="KW-0966">Cell projection</keyword>